<feature type="compositionally biased region" description="Low complexity" evidence="4">
    <location>
        <begin position="117"/>
        <end position="129"/>
    </location>
</feature>
<evidence type="ECO:0000256" key="2">
    <source>
        <dbReference type="HAMAP-Rule" id="MF_00984"/>
    </source>
</evidence>
<keyword evidence="1 2" id="KW-0238">DNA-binding</keyword>
<evidence type="ECO:0000256" key="1">
    <source>
        <dbReference type="ARBA" id="ARBA00023125"/>
    </source>
</evidence>
<protein>
    <recommendedName>
        <fullName evidence="2 3">Single-stranded DNA-binding protein</fullName>
        <shortName evidence="2">SSB</shortName>
    </recommendedName>
</protein>
<dbReference type="Pfam" id="PF00436">
    <property type="entry name" value="SSB"/>
    <property type="match status" value="1"/>
</dbReference>
<organism evidence="5 6">
    <name type="scientific">Candidatus Scatavimonas merdigallinarum</name>
    <dbReference type="NCBI Taxonomy" id="2840914"/>
    <lineage>
        <taxon>Bacteria</taxon>
        <taxon>Bacillati</taxon>
        <taxon>Bacillota</taxon>
        <taxon>Clostridia</taxon>
        <taxon>Eubacteriales</taxon>
        <taxon>Oscillospiraceae</taxon>
        <taxon>Oscillospiraceae incertae sedis</taxon>
        <taxon>Candidatus Scatavimonas</taxon>
    </lineage>
</organism>
<gene>
    <name evidence="5" type="ORF">IAD32_07080</name>
</gene>
<dbReference type="CDD" id="cd04496">
    <property type="entry name" value="SSB_OBF"/>
    <property type="match status" value="1"/>
</dbReference>
<dbReference type="GO" id="GO:0006281">
    <property type="term" value="P:DNA repair"/>
    <property type="evidence" value="ECO:0007669"/>
    <property type="project" value="UniProtKB-UniRule"/>
</dbReference>
<dbReference type="PROSITE" id="PS50935">
    <property type="entry name" value="SSB"/>
    <property type="match status" value="1"/>
</dbReference>
<evidence type="ECO:0000313" key="5">
    <source>
        <dbReference type="EMBL" id="HIQ81031.1"/>
    </source>
</evidence>
<reference evidence="5" key="1">
    <citation type="submission" date="2020-10" db="EMBL/GenBank/DDBJ databases">
        <authorList>
            <person name="Gilroy R."/>
        </authorList>
    </citation>
    <scope>NUCLEOTIDE SEQUENCE</scope>
    <source>
        <strain evidence="5">ChiSjej1B19-3389</strain>
    </source>
</reference>
<evidence type="ECO:0000256" key="4">
    <source>
        <dbReference type="SAM" id="MobiDB-lite"/>
    </source>
</evidence>
<sequence length="149" mass="16350">MNKVILMGRLTADPELKTTPSGISVTSFSIAVDRNYVKQGEERQVDFINIVCWRQRAEFVCRYFTKGQLIALDGSIQTRQYQDKNGNNRTAFEVVADNVYFTGDRRNGGAAQGGGFAQPSAPAEAPAPAYTSGTAGDFEEMPLDDDLPF</sequence>
<keyword evidence="2" id="KW-0235">DNA replication</keyword>
<feature type="short sequence motif" description="Important for interaction with partner proteins" evidence="2">
    <location>
        <begin position="144"/>
        <end position="149"/>
    </location>
</feature>
<dbReference type="SUPFAM" id="SSF50249">
    <property type="entry name" value="Nucleic acid-binding proteins"/>
    <property type="match status" value="1"/>
</dbReference>
<dbReference type="GO" id="GO:0009295">
    <property type="term" value="C:nucleoid"/>
    <property type="evidence" value="ECO:0007669"/>
    <property type="project" value="TreeGrafter"/>
</dbReference>
<proteinExistence type="inferred from homology"/>
<comment type="caution">
    <text evidence="5">The sequence shown here is derived from an EMBL/GenBank/DDBJ whole genome shotgun (WGS) entry which is preliminary data.</text>
</comment>
<reference evidence="5" key="2">
    <citation type="journal article" date="2021" name="PeerJ">
        <title>Extensive microbial diversity within the chicken gut microbiome revealed by metagenomics and culture.</title>
        <authorList>
            <person name="Gilroy R."/>
            <person name="Ravi A."/>
            <person name="Getino M."/>
            <person name="Pursley I."/>
            <person name="Horton D.L."/>
            <person name="Alikhan N.F."/>
            <person name="Baker D."/>
            <person name="Gharbi K."/>
            <person name="Hall N."/>
            <person name="Watson M."/>
            <person name="Adriaenssens E.M."/>
            <person name="Foster-Nyarko E."/>
            <person name="Jarju S."/>
            <person name="Secka A."/>
            <person name="Antonio M."/>
            <person name="Oren A."/>
            <person name="Chaudhuri R.R."/>
            <person name="La Ragione R."/>
            <person name="Hildebrand F."/>
            <person name="Pallen M.J."/>
        </authorList>
    </citation>
    <scope>NUCLEOTIDE SEQUENCE</scope>
    <source>
        <strain evidence="5">ChiSjej1B19-3389</strain>
    </source>
</reference>
<comment type="function">
    <text evidence="2">Plays an important role in DNA replication, recombination and repair. Binds to ssDNA and to an array of partner proteins to recruit them to their sites of action during DNA metabolism.</text>
</comment>
<feature type="region of interest" description="Disordered" evidence="4">
    <location>
        <begin position="110"/>
        <end position="149"/>
    </location>
</feature>
<evidence type="ECO:0000256" key="3">
    <source>
        <dbReference type="RuleBase" id="RU000524"/>
    </source>
</evidence>
<dbReference type="GO" id="GO:0003697">
    <property type="term" value="F:single-stranded DNA binding"/>
    <property type="evidence" value="ECO:0007669"/>
    <property type="project" value="UniProtKB-UniRule"/>
</dbReference>
<dbReference type="GO" id="GO:0006310">
    <property type="term" value="P:DNA recombination"/>
    <property type="evidence" value="ECO:0007669"/>
    <property type="project" value="UniProtKB-UniRule"/>
</dbReference>
<keyword evidence="2" id="KW-0233">DNA recombination</keyword>
<dbReference type="PANTHER" id="PTHR10302">
    <property type="entry name" value="SINGLE-STRANDED DNA-BINDING PROTEIN"/>
    <property type="match status" value="1"/>
</dbReference>
<dbReference type="NCBIfam" id="TIGR00621">
    <property type="entry name" value="ssb"/>
    <property type="match status" value="1"/>
</dbReference>
<dbReference type="AlphaFoldDB" id="A0A9D0ZKD5"/>
<dbReference type="InterPro" id="IPR012340">
    <property type="entry name" value="NA-bd_OB-fold"/>
</dbReference>
<feature type="compositionally biased region" description="Acidic residues" evidence="4">
    <location>
        <begin position="137"/>
        <end position="149"/>
    </location>
</feature>
<dbReference type="InterPro" id="IPR000424">
    <property type="entry name" value="Primosome_PriB/ssb"/>
</dbReference>
<keyword evidence="2" id="KW-0234">DNA repair</keyword>
<name>A0A9D0ZKD5_9FIRM</name>
<dbReference type="PANTHER" id="PTHR10302:SF27">
    <property type="entry name" value="SINGLE-STRANDED DNA-BINDING PROTEIN"/>
    <property type="match status" value="1"/>
</dbReference>
<dbReference type="HAMAP" id="MF_00984">
    <property type="entry name" value="SSB"/>
    <property type="match status" value="1"/>
</dbReference>
<dbReference type="InterPro" id="IPR011344">
    <property type="entry name" value="ssDNA-bd"/>
</dbReference>
<dbReference type="Proteomes" id="UP000886787">
    <property type="component" value="Unassembled WGS sequence"/>
</dbReference>
<comment type="subunit">
    <text evidence="2">Homotetramer.</text>
</comment>
<evidence type="ECO:0000313" key="6">
    <source>
        <dbReference type="Proteomes" id="UP000886787"/>
    </source>
</evidence>
<dbReference type="EMBL" id="DVFW01000031">
    <property type="protein sequence ID" value="HIQ81031.1"/>
    <property type="molecule type" value="Genomic_DNA"/>
</dbReference>
<dbReference type="GO" id="GO:0006260">
    <property type="term" value="P:DNA replication"/>
    <property type="evidence" value="ECO:0007669"/>
    <property type="project" value="UniProtKB-UniRule"/>
</dbReference>
<dbReference type="Gene3D" id="2.40.50.140">
    <property type="entry name" value="Nucleic acid-binding proteins"/>
    <property type="match status" value="1"/>
</dbReference>
<comment type="caution">
    <text evidence="2">Lacks conserved residue(s) required for the propagation of feature annotation.</text>
</comment>
<accession>A0A9D0ZKD5</accession>
<keyword evidence="2" id="KW-0227">DNA damage</keyword>